<gene>
    <name evidence="1" type="ORF">EHT87_25035</name>
</gene>
<dbReference type="RefSeq" id="WP_124909402.1">
    <property type="nucleotide sequence ID" value="NZ_RQJP01000005.1"/>
</dbReference>
<dbReference type="Proteomes" id="UP000274271">
    <property type="component" value="Unassembled WGS sequence"/>
</dbReference>
<evidence type="ECO:0000313" key="1">
    <source>
        <dbReference type="EMBL" id="RRB11735.1"/>
    </source>
</evidence>
<proteinExistence type="predicted"/>
<dbReference type="EMBL" id="RQJP01000005">
    <property type="protein sequence ID" value="RRB11735.1"/>
    <property type="molecule type" value="Genomic_DNA"/>
</dbReference>
<protein>
    <recommendedName>
        <fullName evidence="3">DUF1570 domain-containing protein</fullName>
    </recommendedName>
</protein>
<dbReference type="OrthoDB" id="43895at2"/>
<keyword evidence="2" id="KW-1185">Reference proteome</keyword>
<evidence type="ECO:0000313" key="2">
    <source>
        <dbReference type="Proteomes" id="UP000274271"/>
    </source>
</evidence>
<dbReference type="AlphaFoldDB" id="A0A3P1CES1"/>
<evidence type="ECO:0008006" key="3">
    <source>
        <dbReference type="Google" id="ProtNLM"/>
    </source>
</evidence>
<reference evidence="1 2" key="1">
    <citation type="submission" date="2018-11" db="EMBL/GenBank/DDBJ databases">
        <authorList>
            <person name="Zhou Z."/>
            <person name="Wang G."/>
        </authorList>
    </citation>
    <scope>NUCLEOTIDE SEQUENCE [LARGE SCALE GENOMIC DNA]</scope>
    <source>
        <strain evidence="1 2">KCTC42998</strain>
    </source>
</reference>
<comment type="caution">
    <text evidence="1">The sequence shown here is derived from an EMBL/GenBank/DDBJ whole genome shotgun (WGS) entry which is preliminary data.</text>
</comment>
<sequence length="264" mass="31049">MRWLIRFCLFLLILPLAYFAAFPQIFRCQLIEHSSEFQQVNSQVWVDKTTPKHQRVYLLFEINEAKKRIQTLWKSPAKGHARVVFCQTPEQYERYCHDDEGAGCSLGTPWGDSWIIINPYGRNPDVLAHEMCHDEIFTRLGWLTTQRQIPQWFNEGLALMIDQRFTTATDSLRRYEEFHDQWQQQSLGQQIVLQLNELESLQDFFSGNTNRVMLAYMTAGREVSRWLSVVGRQGLVTLVEAIQKGEDFEAVYQQIERSAHQKKE</sequence>
<organism evidence="1 2">
    <name type="scientific">Larkinella knui</name>
    <dbReference type="NCBI Taxonomy" id="2025310"/>
    <lineage>
        <taxon>Bacteria</taxon>
        <taxon>Pseudomonadati</taxon>
        <taxon>Bacteroidota</taxon>
        <taxon>Cytophagia</taxon>
        <taxon>Cytophagales</taxon>
        <taxon>Spirosomataceae</taxon>
        <taxon>Larkinella</taxon>
    </lineage>
</organism>
<accession>A0A3P1CES1</accession>
<name>A0A3P1CES1_9BACT</name>